<dbReference type="InterPro" id="IPR029021">
    <property type="entry name" value="Prot-tyrosine_phosphatase-like"/>
</dbReference>
<proteinExistence type="predicted"/>
<dbReference type="HOGENOM" id="CLU_105726_3_1_5"/>
<feature type="domain" description="Beta-lactamase hydrolase-like protein phosphatase-like" evidence="1">
    <location>
        <begin position="2"/>
        <end position="104"/>
    </location>
</feature>
<dbReference type="EMBL" id="CP006877">
    <property type="protein sequence ID" value="AJD41855.1"/>
    <property type="molecule type" value="Genomic_DNA"/>
</dbReference>
<dbReference type="Pfam" id="PF04273">
    <property type="entry name" value="BLH_phosphatase"/>
    <property type="match status" value="1"/>
</dbReference>
<name>A0A0B4X585_9HYPH</name>
<dbReference type="Proteomes" id="UP000031368">
    <property type="component" value="Chromosome"/>
</dbReference>
<dbReference type="KEGG" id="rga:RGR602_CH02531"/>
<sequence>MDIRQIDDEYSVSGQITLEDLDQIKAMGFKSIVCHRPDQESPDQTPFSVIEVRAKELGLDIAHVPVGSMGVTEEAVQGMVDALDEFPRPMLGYCRSGARSTAIYQKTHHIRG</sequence>
<dbReference type="NCBIfam" id="TIGR01244">
    <property type="entry name" value="TIGR01244 family sulfur transferase"/>
    <property type="match status" value="1"/>
</dbReference>
<accession>A0A0B4X585</accession>
<dbReference type="Gene3D" id="3.90.190.10">
    <property type="entry name" value="Protein tyrosine phosphatase superfamily"/>
    <property type="match status" value="1"/>
</dbReference>
<organism evidence="2 3">
    <name type="scientific">Rhizobium gallicum bv. gallicum R602sp</name>
    <dbReference type="NCBI Taxonomy" id="1041138"/>
    <lineage>
        <taxon>Bacteria</taxon>
        <taxon>Pseudomonadati</taxon>
        <taxon>Pseudomonadota</taxon>
        <taxon>Alphaproteobacteria</taxon>
        <taxon>Hyphomicrobiales</taxon>
        <taxon>Rhizobiaceae</taxon>
        <taxon>Rhizobium/Agrobacterium group</taxon>
        <taxon>Rhizobium</taxon>
    </lineage>
</organism>
<protein>
    <submittedName>
        <fullName evidence="2">Beta-lactamase hydrolase-like protein</fullName>
    </submittedName>
</protein>
<evidence type="ECO:0000313" key="2">
    <source>
        <dbReference type="EMBL" id="AJD41855.1"/>
    </source>
</evidence>
<evidence type="ECO:0000259" key="1">
    <source>
        <dbReference type="Pfam" id="PF04273"/>
    </source>
</evidence>
<evidence type="ECO:0000313" key="3">
    <source>
        <dbReference type="Proteomes" id="UP000031368"/>
    </source>
</evidence>
<dbReference type="InterPro" id="IPR005939">
    <property type="entry name" value="BLH_phosphatase-like"/>
</dbReference>
<dbReference type="GO" id="GO:0016787">
    <property type="term" value="F:hydrolase activity"/>
    <property type="evidence" value="ECO:0007669"/>
    <property type="project" value="UniProtKB-KW"/>
</dbReference>
<dbReference type="RefSeq" id="WP_039845380.1">
    <property type="nucleotide sequence ID" value="NZ_CP006877.1"/>
</dbReference>
<keyword evidence="2" id="KW-0378">Hydrolase</keyword>
<gene>
    <name evidence="2" type="ORF">RGR602_CH02531</name>
</gene>
<dbReference type="AlphaFoldDB" id="A0A0B4X585"/>
<reference evidence="2 3" key="1">
    <citation type="submission" date="2013-11" db="EMBL/GenBank/DDBJ databases">
        <title>Complete genome sequence of Rhizobium gallicum bv. gallicum R602.</title>
        <authorList>
            <person name="Bustos P."/>
            <person name="Santamaria R.I."/>
            <person name="Lozano L."/>
            <person name="Acosta J.L."/>
            <person name="Ormeno-Orrillo E."/>
            <person name="Rogel M.A."/>
            <person name="Romero D."/>
            <person name="Cevallos M.A."/>
            <person name="Martinez-Romero E."/>
            <person name="Gonzalez V."/>
        </authorList>
    </citation>
    <scope>NUCLEOTIDE SEQUENCE [LARGE SCALE GENOMIC DNA]</scope>
    <source>
        <strain evidence="2 3">R602</strain>
    </source>
</reference>
<dbReference type="SUPFAM" id="SSF52799">
    <property type="entry name" value="(Phosphotyrosine protein) phosphatases II"/>
    <property type="match status" value="1"/>
</dbReference>
<keyword evidence="3" id="KW-1185">Reference proteome</keyword>